<sequence>MLKKLLLLNLAAVSTTFIEVLWAAPDTPSGVDMNQSPLSYIEYLCLYAVVIISSVFYFAENNKITKRRQSFIYAGALVIYWYAVNYVEFETRVASWSTYSTVETWMHVTLISTVPLSCCILLFLISVYFIQHTKQTRQLEYD</sequence>
<keyword evidence="1" id="KW-1133">Transmembrane helix</keyword>
<keyword evidence="1" id="KW-0472">Membrane</keyword>
<dbReference type="OrthoDB" id="8704054at2"/>
<dbReference type="EMBL" id="JNFF01000046">
    <property type="protein sequence ID" value="KEQ30318.1"/>
    <property type="molecule type" value="Genomic_DNA"/>
</dbReference>
<reference evidence="2 3" key="1">
    <citation type="journal article" date="1992" name="Int. J. Syst. Bacteriol.">
        <title>Sphingobacterium antarcticus sp. nov. a Psychrotrophic Bacterium from the Soils of Schirmacher Oasis, Antarctica.</title>
        <authorList>
            <person name="Shivaji S."/>
            <person name="Ray M.K."/>
            <person name="Rao N.S."/>
            <person name="Saiserr L."/>
            <person name="Jagannadham M.V."/>
            <person name="Kumar G.S."/>
            <person name="Reddy G."/>
            <person name="Bhargava P.M."/>
        </authorList>
    </citation>
    <scope>NUCLEOTIDE SEQUENCE [LARGE SCALE GENOMIC DNA]</scope>
    <source>
        <strain evidence="2 3">4BY</strain>
    </source>
</reference>
<feature type="transmembrane region" description="Helical" evidence="1">
    <location>
        <begin position="39"/>
        <end position="59"/>
    </location>
</feature>
<proteinExistence type="predicted"/>
<keyword evidence="1" id="KW-0812">Transmembrane</keyword>
<gene>
    <name evidence="2" type="ORF">N180_10220</name>
</gene>
<dbReference type="AlphaFoldDB" id="A0A081PHZ5"/>
<accession>A0A081PHZ5</accession>
<evidence type="ECO:0000313" key="2">
    <source>
        <dbReference type="EMBL" id="KEQ30318.1"/>
    </source>
</evidence>
<evidence type="ECO:0000256" key="1">
    <source>
        <dbReference type="SAM" id="Phobius"/>
    </source>
</evidence>
<feature type="transmembrane region" description="Helical" evidence="1">
    <location>
        <begin position="107"/>
        <end position="130"/>
    </location>
</feature>
<feature type="transmembrane region" description="Helical" evidence="1">
    <location>
        <begin position="71"/>
        <end position="87"/>
    </location>
</feature>
<dbReference type="RefSeq" id="WP_037440126.1">
    <property type="nucleotide sequence ID" value="NZ_JNFF01000046.1"/>
</dbReference>
<dbReference type="Proteomes" id="UP000028007">
    <property type="component" value="Unassembled WGS sequence"/>
</dbReference>
<protein>
    <submittedName>
        <fullName evidence="2">Uncharacterized protein</fullName>
    </submittedName>
</protein>
<name>A0A081PHZ5_9SPHI</name>
<organism evidence="2 3">
    <name type="scientific">Pedobacter antarcticus 4BY</name>
    <dbReference type="NCBI Taxonomy" id="1358423"/>
    <lineage>
        <taxon>Bacteria</taxon>
        <taxon>Pseudomonadati</taxon>
        <taxon>Bacteroidota</taxon>
        <taxon>Sphingobacteriia</taxon>
        <taxon>Sphingobacteriales</taxon>
        <taxon>Sphingobacteriaceae</taxon>
        <taxon>Pedobacter</taxon>
    </lineage>
</organism>
<evidence type="ECO:0000313" key="3">
    <source>
        <dbReference type="Proteomes" id="UP000028007"/>
    </source>
</evidence>
<keyword evidence="3" id="KW-1185">Reference proteome</keyword>
<comment type="caution">
    <text evidence="2">The sequence shown here is derived from an EMBL/GenBank/DDBJ whole genome shotgun (WGS) entry which is preliminary data.</text>
</comment>